<evidence type="ECO:0000313" key="3">
    <source>
        <dbReference type="Proteomes" id="UP000244906"/>
    </source>
</evidence>
<gene>
    <name evidence="2" type="ORF">DC094_12180</name>
</gene>
<feature type="transmembrane region" description="Helical" evidence="1">
    <location>
        <begin position="143"/>
        <end position="168"/>
    </location>
</feature>
<feature type="transmembrane region" description="Helical" evidence="1">
    <location>
        <begin position="20"/>
        <end position="42"/>
    </location>
</feature>
<evidence type="ECO:0008006" key="4">
    <source>
        <dbReference type="Google" id="ProtNLM"/>
    </source>
</evidence>
<accession>A0A2V1GTJ0</accession>
<dbReference type="PANTHER" id="PTHR43471:SF1">
    <property type="entry name" value="ABC TRANSPORTER PERMEASE PROTEIN NOSY-RELATED"/>
    <property type="match status" value="1"/>
</dbReference>
<name>A0A2V1GTJ0_9GAMM</name>
<proteinExistence type="predicted"/>
<dbReference type="AlphaFoldDB" id="A0A2V1GTJ0"/>
<keyword evidence="1" id="KW-0472">Membrane</keyword>
<dbReference type="Proteomes" id="UP000244906">
    <property type="component" value="Unassembled WGS sequence"/>
</dbReference>
<dbReference type="Pfam" id="PF12679">
    <property type="entry name" value="ABC2_membrane_2"/>
    <property type="match status" value="1"/>
</dbReference>
<feature type="transmembrane region" description="Helical" evidence="1">
    <location>
        <begin position="249"/>
        <end position="271"/>
    </location>
</feature>
<dbReference type="GO" id="GO:0140359">
    <property type="term" value="F:ABC-type transporter activity"/>
    <property type="evidence" value="ECO:0007669"/>
    <property type="project" value="InterPro"/>
</dbReference>
<dbReference type="GO" id="GO:0005886">
    <property type="term" value="C:plasma membrane"/>
    <property type="evidence" value="ECO:0007669"/>
    <property type="project" value="UniProtKB-SubCell"/>
</dbReference>
<feature type="transmembrane region" description="Helical" evidence="1">
    <location>
        <begin position="112"/>
        <end position="131"/>
    </location>
</feature>
<reference evidence="2 3" key="1">
    <citation type="submission" date="2018-04" db="EMBL/GenBank/DDBJ databases">
        <title>Thalassorhabdus spongiae gen. nov., sp. nov., isolated from a marine sponge in South-West Iceland.</title>
        <authorList>
            <person name="Knobloch S."/>
            <person name="Daussin A."/>
            <person name="Johannsson R."/>
            <person name="Marteinsson V.T."/>
        </authorList>
    </citation>
    <scope>NUCLEOTIDE SEQUENCE [LARGE SCALE GENOMIC DNA]</scope>
    <source>
        <strain evidence="2 3">Hp12</strain>
    </source>
</reference>
<dbReference type="RefSeq" id="WP_116687377.1">
    <property type="nucleotide sequence ID" value="NZ_CAWNYD010000004.1"/>
</dbReference>
<protein>
    <recommendedName>
        <fullName evidence="4">ABC transporter permease</fullName>
    </recommendedName>
</protein>
<sequence length="276" mass="29525">MHAIITVAQKELLDAVRNRWIISVAVVLALLAVGIAWFGAAASGQVGFVSLSSTLASLSSLAVVIIPLIALLMAYDALVGEAERGTLLLLLSYPLSRYQLLLGKLLGQGSALFLATFSGFSVAAIIMGVLGDQTDWPALIKGFLLLISSASLLGWIFIAFALLFSSLVVEKSRAAAAALLGWLFFVIIFDLGLLGILVMSQGQLDSEVFPWLMLLNPTDLFRLVNLQYLGDMKMLGGVLATASSASFSIVFLFSVMLGWLVSLTGLSLWIFGRKHI</sequence>
<dbReference type="EMBL" id="QDDL01000004">
    <property type="protein sequence ID" value="PVZ68995.1"/>
    <property type="molecule type" value="Genomic_DNA"/>
</dbReference>
<keyword evidence="1" id="KW-0812">Transmembrane</keyword>
<keyword evidence="3" id="KW-1185">Reference proteome</keyword>
<evidence type="ECO:0000256" key="1">
    <source>
        <dbReference type="SAM" id="Phobius"/>
    </source>
</evidence>
<comment type="caution">
    <text evidence="2">The sequence shown here is derived from an EMBL/GenBank/DDBJ whole genome shotgun (WGS) entry which is preliminary data.</text>
</comment>
<dbReference type="PANTHER" id="PTHR43471">
    <property type="entry name" value="ABC TRANSPORTER PERMEASE"/>
    <property type="match status" value="1"/>
</dbReference>
<evidence type="ECO:0000313" key="2">
    <source>
        <dbReference type="EMBL" id="PVZ68995.1"/>
    </source>
</evidence>
<feature type="transmembrane region" description="Helical" evidence="1">
    <location>
        <begin position="174"/>
        <end position="199"/>
    </location>
</feature>
<keyword evidence="1" id="KW-1133">Transmembrane helix</keyword>
<dbReference type="OrthoDB" id="9805862at2"/>
<feature type="transmembrane region" description="Helical" evidence="1">
    <location>
        <begin position="54"/>
        <end position="75"/>
    </location>
</feature>
<organism evidence="2 3">
    <name type="scientific">Pelagibaculum spongiae</name>
    <dbReference type="NCBI Taxonomy" id="2080658"/>
    <lineage>
        <taxon>Bacteria</taxon>
        <taxon>Pseudomonadati</taxon>
        <taxon>Pseudomonadota</taxon>
        <taxon>Gammaproteobacteria</taxon>
        <taxon>Oceanospirillales</taxon>
        <taxon>Pelagibaculum</taxon>
    </lineage>
</organism>